<evidence type="ECO:0000256" key="2">
    <source>
        <dbReference type="ARBA" id="ARBA00022741"/>
    </source>
</evidence>
<dbReference type="PANTHER" id="PTHR30258:SF1">
    <property type="entry name" value="PROTEIN TRANSPORT PROTEIN HOFB HOMOLOG"/>
    <property type="match status" value="1"/>
</dbReference>
<dbReference type="Gene3D" id="3.40.50.300">
    <property type="entry name" value="P-loop containing nucleotide triphosphate hydrolases"/>
    <property type="match status" value="1"/>
</dbReference>
<dbReference type="InterPro" id="IPR029016">
    <property type="entry name" value="GAF-like_dom_sf"/>
</dbReference>
<comment type="similarity">
    <text evidence="1">Belongs to the GSP E family.</text>
</comment>
<dbReference type="SUPFAM" id="SSF160246">
    <property type="entry name" value="EspE N-terminal domain-like"/>
    <property type="match status" value="1"/>
</dbReference>
<dbReference type="InterPro" id="IPR027417">
    <property type="entry name" value="P-loop_NTPase"/>
</dbReference>
<dbReference type="SMART" id="SM00065">
    <property type="entry name" value="GAF"/>
    <property type="match status" value="1"/>
</dbReference>
<name>A0A918JFK5_9ALTE</name>
<dbReference type="InterPro" id="IPR001482">
    <property type="entry name" value="T2SS/T4SS_dom"/>
</dbReference>
<dbReference type="AlphaFoldDB" id="A0A918JFK5"/>
<reference evidence="5" key="2">
    <citation type="submission" date="2020-09" db="EMBL/GenBank/DDBJ databases">
        <authorList>
            <person name="Sun Q."/>
            <person name="Kim S."/>
        </authorList>
    </citation>
    <scope>NUCLEOTIDE SEQUENCE</scope>
    <source>
        <strain evidence="5">KCTC 22164</strain>
    </source>
</reference>
<proteinExistence type="inferred from homology"/>
<evidence type="ECO:0000313" key="6">
    <source>
        <dbReference type="Proteomes" id="UP000631300"/>
    </source>
</evidence>
<dbReference type="InterPro" id="IPR037257">
    <property type="entry name" value="T2SS_E_N_sf"/>
</dbReference>
<gene>
    <name evidence="5" type="ORF">GCM10007391_08630</name>
</gene>
<reference evidence="5" key="1">
    <citation type="journal article" date="2014" name="Int. J. Syst. Evol. Microbiol.">
        <title>Complete genome sequence of Corynebacterium casei LMG S-19264T (=DSM 44701T), isolated from a smear-ripened cheese.</title>
        <authorList>
            <consortium name="US DOE Joint Genome Institute (JGI-PGF)"/>
            <person name="Walter F."/>
            <person name="Albersmeier A."/>
            <person name="Kalinowski J."/>
            <person name="Ruckert C."/>
        </authorList>
    </citation>
    <scope>NUCLEOTIDE SEQUENCE</scope>
    <source>
        <strain evidence="5">KCTC 22164</strain>
    </source>
</reference>
<dbReference type="SUPFAM" id="SSF55781">
    <property type="entry name" value="GAF domain-like"/>
    <property type="match status" value="1"/>
</dbReference>
<sequence length="739" mass="81631">MYSDSSQQQTLDQINAILAEHSSLMDAYQRLEPIILNLFGAQRMSIFQRRRQHQDLVARFKTGKETLEIKVPISPMSIAGYVALSQLPLIIDDPYNAEELREIHPRLRFADKFDKGSDFKTNNILCVPILNAGVLMGVMQIINKQSGSFNDADLETAKELAELLGAKFRYELGGTNNPFDLLIHRNAISDKALADITESSNDMRQIVQRLISEQRIAEQQIGNSLSIHYQVPFIAYQPDKYHLYEGESRLNLSYLKRNYVAVIADVRENPIVLMAEPNNAALLMEIESAMGIESYDIAVGLPNQILQYLGEGTGGGAPGEMSEILDEIGTSSEEKEEQIDELSDDAPAVVRLVSRVLHDAKRLNASDIHIDPEKNGPTRVRMRVDGVCRDMSQVPNSHHSAVIARIKIMSNLNIAEKRVPQDGKLAFKMNGQLVEVRVATIPTVAGEGVVMRILASGGAMPMDKMNMAPTNRTRLEEMIKKPHGILLVVGPTGSGKTTTLHAILGYLNTPEKKIWTAEDPVEITQAGLQQVQVSPKIGFTFANALRAFLRADPDIILIGEMRDKETAHAGIEASLTGHLVLSTLHTNSAPETITRLLDLGLDPVNFSDACVGILAQRLIRTLCGNCKEKYQATDTDLAFIKRQYGEDFLAELNIDEPLELYRAKGCDECGDTGYKGRTGVHELLGMTPELRSLVYKEASVSDMKAQAMDDGMRTLVQDAIFKVIQGDTDIAQVQIVGGE</sequence>
<dbReference type="Pfam" id="PF01590">
    <property type="entry name" value="GAF"/>
    <property type="match status" value="1"/>
</dbReference>
<protein>
    <submittedName>
        <fullName evidence="5">General secretory pathway protein GspE</fullName>
    </submittedName>
</protein>
<accession>A0A918JFK5</accession>
<organism evidence="5 6">
    <name type="scientific">Alteromonas halophila</name>
    <dbReference type="NCBI Taxonomy" id="516698"/>
    <lineage>
        <taxon>Bacteria</taxon>
        <taxon>Pseudomonadati</taxon>
        <taxon>Pseudomonadota</taxon>
        <taxon>Gammaproteobacteria</taxon>
        <taxon>Alteromonadales</taxon>
        <taxon>Alteromonadaceae</taxon>
        <taxon>Alteromonas/Salinimonas group</taxon>
        <taxon>Alteromonas</taxon>
    </lineage>
</organism>
<dbReference type="GO" id="GO:0016887">
    <property type="term" value="F:ATP hydrolysis activity"/>
    <property type="evidence" value="ECO:0007669"/>
    <property type="project" value="TreeGrafter"/>
</dbReference>
<dbReference type="Proteomes" id="UP000631300">
    <property type="component" value="Unassembled WGS sequence"/>
</dbReference>
<feature type="domain" description="Bacterial type II secretion system protein E" evidence="4">
    <location>
        <begin position="549"/>
        <end position="563"/>
    </location>
</feature>
<dbReference type="EMBL" id="BMXP01000002">
    <property type="protein sequence ID" value="GGW78327.1"/>
    <property type="molecule type" value="Genomic_DNA"/>
</dbReference>
<keyword evidence="3" id="KW-0067">ATP-binding</keyword>
<dbReference type="SMART" id="SM00382">
    <property type="entry name" value="AAA"/>
    <property type="match status" value="1"/>
</dbReference>
<evidence type="ECO:0000256" key="1">
    <source>
        <dbReference type="ARBA" id="ARBA00006611"/>
    </source>
</evidence>
<dbReference type="Pfam" id="PF00437">
    <property type="entry name" value="T2SSE"/>
    <property type="match status" value="1"/>
</dbReference>
<dbReference type="Gene3D" id="3.30.450.40">
    <property type="match status" value="1"/>
</dbReference>
<dbReference type="InterPro" id="IPR003018">
    <property type="entry name" value="GAF"/>
</dbReference>
<dbReference type="PANTHER" id="PTHR30258">
    <property type="entry name" value="TYPE II SECRETION SYSTEM PROTEIN GSPE-RELATED"/>
    <property type="match status" value="1"/>
</dbReference>
<keyword evidence="6" id="KW-1185">Reference proteome</keyword>
<dbReference type="GO" id="GO:0005524">
    <property type="term" value="F:ATP binding"/>
    <property type="evidence" value="ECO:0007669"/>
    <property type="project" value="UniProtKB-KW"/>
</dbReference>
<comment type="caution">
    <text evidence="5">The sequence shown here is derived from an EMBL/GenBank/DDBJ whole genome shotgun (WGS) entry which is preliminary data.</text>
</comment>
<dbReference type="PROSITE" id="PS00662">
    <property type="entry name" value="T2SP_E"/>
    <property type="match status" value="1"/>
</dbReference>
<dbReference type="CDD" id="cd01129">
    <property type="entry name" value="PulE-GspE-like"/>
    <property type="match status" value="1"/>
</dbReference>
<dbReference type="Gene3D" id="3.30.450.90">
    <property type="match status" value="1"/>
</dbReference>
<evidence type="ECO:0000256" key="3">
    <source>
        <dbReference type="ARBA" id="ARBA00022840"/>
    </source>
</evidence>
<evidence type="ECO:0000313" key="5">
    <source>
        <dbReference type="EMBL" id="GGW78327.1"/>
    </source>
</evidence>
<dbReference type="SUPFAM" id="SSF52540">
    <property type="entry name" value="P-loop containing nucleoside triphosphate hydrolases"/>
    <property type="match status" value="1"/>
</dbReference>
<dbReference type="GO" id="GO:0005886">
    <property type="term" value="C:plasma membrane"/>
    <property type="evidence" value="ECO:0007669"/>
    <property type="project" value="TreeGrafter"/>
</dbReference>
<keyword evidence="2" id="KW-0547">Nucleotide-binding</keyword>
<evidence type="ECO:0000259" key="4">
    <source>
        <dbReference type="PROSITE" id="PS00662"/>
    </source>
</evidence>
<dbReference type="InterPro" id="IPR003593">
    <property type="entry name" value="AAA+_ATPase"/>
</dbReference>